<comment type="caution">
    <text evidence="2">The sequence shown here is derived from an EMBL/GenBank/DDBJ whole genome shotgun (WGS) entry which is preliminary data.</text>
</comment>
<evidence type="ECO:0000313" key="3">
    <source>
        <dbReference type="Proteomes" id="UP000601435"/>
    </source>
</evidence>
<dbReference type="EMBL" id="CAJNJA010091229">
    <property type="protein sequence ID" value="CAE7940401.1"/>
    <property type="molecule type" value="Genomic_DNA"/>
</dbReference>
<organism evidence="2 3">
    <name type="scientific">Symbiodinium necroappetens</name>
    <dbReference type="NCBI Taxonomy" id="1628268"/>
    <lineage>
        <taxon>Eukaryota</taxon>
        <taxon>Sar</taxon>
        <taxon>Alveolata</taxon>
        <taxon>Dinophyceae</taxon>
        <taxon>Suessiales</taxon>
        <taxon>Symbiodiniaceae</taxon>
        <taxon>Symbiodinium</taxon>
    </lineage>
</organism>
<accession>A0A813C790</accession>
<protein>
    <submittedName>
        <fullName evidence="2">Uncharacterized protein</fullName>
    </submittedName>
</protein>
<feature type="non-terminal residue" evidence="2">
    <location>
        <position position="1"/>
    </location>
</feature>
<evidence type="ECO:0000256" key="1">
    <source>
        <dbReference type="SAM" id="MobiDB-lite"/>
    </source>
</evidence>
<gene>
    <name evidence="2" type="ORF">SNEC2469_LOCUS33875</name>
</gene>
<dbReference type="AlphaFoldDB" id="A0A813C790"/>
<feature type="region of interest" description="Disordered" evidence="1">
    <location>
        <begin position="103"/>
        <end position="201"/>
    </location>
</feature>
<evidence type="ECO:0000313" key="2">
    <source>
        <dbReference type="EMBL" id="CAE7940401.1"/>
    </source>
</evidence>
<proteinExistence type="predicted"/>
<dbReference type="Proteomes" id="UP000601435">
    <property type="component" value="Unassembled WGS sequence"/>
</dbReference>
<sequence>MSDGLVVGTYLAEQVALTSYALLSVSQADAKRSQISAVPSGPRVKRRLRDHNNFKADTLPALVSLDPLLQGATTAVEGPGPTAAAETQRRMRLTHIEISSARLAEGRQTWSTDRPTADQPPSRGDCQAIASLTAPLPWFRPGAPEPKKSLKKARSRRGSAGFSSTTNPWDLFSESLRGTGVERSPRKRSPSPPRKRDAGERAPRDLFHFGLAEQPLLPEDAVQAYFESEKARTDQLHEKEKEPKELEKVDGQRRYAIVKPLPHSDKVHREPLRVLRESKKSEPADPLMEGDALDRTKFFAELLDQMFFKQKFSPVRRDACQLTRMPHSCMQLQGSAKMDDGSVEDGEGGRRNWVGPKLLVRPFFCQLLAALSVFDLALRLYLYWCWHQLVRASGELFPAEHLSKALKGVESAVVRPAITRLEAESGASAATGSADARKQRLRAQCGALHRQLMDKKANEDGFLSNVMTFFREEDAKAMNHRMQIQDQLDQFEELRAHQAQQAKEEEALK</sequence>
<reference evidence="2" key="1">
    <citation type="submission" date="2021-02" db="EMBL/GenBank/DDBJ databases">
        <authorList>
            <person name="Dougan E. K."/>
            <person name="Rhodes N."/>
            <person name="Thang M."/>
            <person name="Chan C."/>
        </authorList>
    </citation>
    <scope>NUCLEOTIDE SEQUENCE</scope>
</reference>
<keyword evidence="3" id="KW-1185">Reference proteome</keyword>
<dbReference type="OrthoDB" id="443974at2759"/>
<name>A0A813C790_9DINO</name>